<sequence>MARRLSEGGAAAGTSGRGRGPISRLPDEVVAQLKSSTAITSLTGVVLELLKNSLDAEATKIEATVDFGRGGCSVEDNGLGIAPLEFREDGGLGKLYCTSKYYSHGACLGRNGTFLASLASMCLLTITSRHHEHRSHNTIVFHHSKTIQRQLPALQQHEISHESHGTRVAVRNLFGNLPVRVKQRAVAAEQKPELDRLWDVLTREVAGLLLSWGQSIHLRIRDASNQTILKMNDLVVERSAMSAIPTSPKPRSATTQLMLNVLSQAGLISVDEWPAWVPVSASTPRISIRGSISLDPAPTKRVQFISFGPCPLSAEAGHNELYDEVNRIFGLSSFGTIEDDTDIGEAEKLRRESDNRYKHDGYSNRQLRGRKGVDRYPKFHLRVSLRYETDCKPVGADYLNNESNLQTVVEVLGAMVTQWLAVHHFRPRKKRAKRVRPDTASTATDDVEEGSPVSTPSQTPGEQSLLSPTTLSLRPSTSGSGSKKRKTLGLAGPRPASARLHHLPFTSWSRIKSGKGKFYDELWSSSRTMKQKENDMSLIDADPLANGDENSIHFTPFTNDCIQPGAFGAPPSQRAEPRPDTGSESQEDPNPEDRDETTTWTDPATKRKFLLNARTGCIIPRELSGPRLAPKEAESASTLAEINKSLRIRPSSSRDKNTPWLDSLLGSWDNPVFQPTVNSIQKVALEEFPLDNAQPHWSRHHICSRMDMNTAFNEASAPNKNKLSKQGLQDAKIIAQVDRKFILVKMPNASQASTGPEVLVLIDQHAADERIRVESLLAELCAPLSIKDNHSEYRSKLGHTSQIAFSILEKPLQFDVSLQERELFVTHAARFAAWGILYDIMSPRSASMGRDERVRAVLSVAALPPGIAERCKADPKLLINILRSTVWKYADEKNLPPLPAFDENLSSEDNASPVWLRRLSTCPQGVIDLINSRACRSAIMFNDELSLDQCNTLVHTLAQCVFPFMCAHGRPSMIPLVDLGKVGDGAINSIGQGFGLQSEESTREKSFVDAWKEWKR</sequence>
<dbReference type="InterPro" id="IPR014790">
    <property type="entry name" value="MutL_C"/>
</dbReference>
<dbReference type="InterPro" id="IPR042120">
    <property type="entry name" value="MutL_C_dimsub"/>
</dbReference>
<feature type="region of interest" description="Disordered" evidence="2">
    <location>
        <begin position="541"/>
        <end position="605"/>
    </location>
</feature>
<dbReference type="InterPro" id="IPR036890">
    <property type="entry name" value="HATPase_C_sf"/>
</dbReference>
<evidence type="ECO:0000256" key="1">
    <source>
        <dbReference type="ARBA" id="ARBA00006082"/>
    </source>
</evidence>
<evidence type="ECO:0000313" key="5">
    <source>
        <dbReference type="Proteomes" id="UP000799770"/>
    </source>
</evidence>
<reference evidence="4" key="1">
    <citation type="journal article" date="2020" name="Stud. Mycol.">
        <title>101 Dothideomycetes genomes: a test case for predicting lifestyles and emergence of pathogens.</title>
        <authorList>
            <person name="Haridas S."/>
            <person name="Albert R."/>
            <person name="Binder M."/>
            <person name="Bloem J."/>
            <person name="Labutti K."/>
            <person name="Salamov A."/>
            <person name="Andreopoulos B."/>
            <person name="Baker S."/>
            <person name="Barry K."/>
            <person name="Bills G."/>
            <person name="Bluhm B."/>
            <person name="Cannon C."/>
            <person name="Castanera R."/>
            <person name="Culley D."/>
            <person name="Daum C."/>
            <person name="Ezra D."/>
            <person name="Gonzalez J."/>
            <person name="Henrissat B."/>
            <person name="Kuo A."/>
            <person name="Liang C."/>
            <person name="Lipzen A."/>
            <person name="Lutzoni F."/>
            <person name="Magnuson J."/>
            <person name="Mondo S."/>
            <person name="Nolan M."/>
            <person name="Ohm R."/>
            <person name="Pangilinan J."/>
            <person name="Park H.-J."/>
            <person name="Ramirez L."/>
            <person name="Alfaro M."/>
            <person name="Sun H."/>
            <person name="Tritt A."/>
            <person name="Yoshinaga Y."/>
            <person name="Zwiers L.-H."/>
            <person name="Turgeon B."/>
            <person name="Goodwin S."/>
            <person name="Spatafora J."/>
            <person name="Crous P."/>
            <person name="Grigoriev I."/>
        </authorList>
    </citation>
    <scope>NUCLEOTIDE SEQUENCE</scope>
    <source>
        <strain evidence="4">CBS 627.86</strain>
    </source>
</reference>
<organism evidence="4 5">
    <name type="scientific">Lophiotrema nucula</name>
    <dbReference type="NCBI Taxonomy" id="690887"/>
    <lineage>
        <taxon>Eukaryota</taxon>
        <taxon>Fungi</taxon>
        <taxon>Dikarya</taxon>
        <taxon>Ascomycota</taxon>
        <taxon>Pezizomycotina</taxon>
        <taxon>Dothideomycetes</taxon>
        <taxon>Pleosporomycetidae</taxon>
        <taxon>Pleosporales</taxon>
        <taxon>Lophiotremataceae</taxon>
        <taxon>Lophiotrema</taxon>
    </lineage>
</organism>
<dbReference type="GO" id="GO:0016887">
    <property type="term" value="F:ATP hydrolysis activity"/>
    <property type="evidence" value="ECO:0007669"/>
    <property type="project" value="InterPro"/>
</dbReference>
<dbReference type="SMART" id="SM00853">
    <property type="entry name" value="MutL_C"/>
    <property type="match status" value="1"/>
</dbReference>
<evidence type="ECO:0000256" key="2">
    <source>
        <dbReference type="SAM" id="MobiDB-lite"/>
    </source>
</evidence>
<feature type="compositionally biased region" description="Low complexity" evidence="2">
    <location>
        <begin position="464"/>
        <end position="481"/>
    </location>
</feature>
<feature type="compositionally biased region" description="Polar residues" evidence="2">
    <location>
        <begin position="548"/>
        <end position="561"/>
    </location>
</feature>
<dbReference type="Gene3D" id="3.30.1540.20">
    <property type="entry name" value="MutL, C-terminal domain, dimerisation subdomain"/>
    <property type="match status" value="1"/>
</dbReference>
<dbReference type="Pfam" id="PF13589">
    <property type="entry name" value="HATPase_c_3"/>
    <property type="match status" value="1"/>
</dbReference>
<dbReference type="GO" id="GO:0006298">
    <property type="term" value="P:mismatch repair"/>
    <property type="evidence" value="ECO:0007669"/>
    <property type="project" value="InterPro"/>
</dbReference>
<evidence type="ECO:0000259" key="3">
    <source>
        <dbReference type="SMART" id="SM00853"/>
    </source>
</evidence>
<evidence type="ECO:0000313" key="4">
    <source>
        <dbReference type="EMBL" id="KAF2117791.1"/>
    </source>
</evidence>
<keyword evidence="5" id="KW-1185">Reference proteome</keyword>
<dbReference type="OrthoDB" id="429932at2759"/>
<dbReference type="Gene3D" id="3.30.565.10">
    <property type="entry name" value="Histidine kinase-like ATPase, C-terminal domain"/>
    <property type="match status" value="1"/>
</dbReference>
<feature type="compositionally biased region" description="Acidic residues" evidence="2">
    <location>
        <begin position="585"/>
        <end position="595"/>
    </location>
</feature>
<dbReference type="PANTHER" id="PTHR10073">
    <property type="entry name" value="DNA MISMATCH REPAIR PROTEIN MLH, PMS, MUTL"/>
    <property type="match status" value="1"/>
</dbReference>
<dbReference type="GO" id="GO:0005524">
    <property type="term" value="F:ATP binding"/>
    <property type="evidence" value="ECO:0007669"/>
    <property type="project" value="InterPro"/>
</dbReference>
<dbReference type="Proteomes" id="UP000799770">
    <property type="component" value="Unassembled WGS sequence"/>
</dbReference>
<proteinExistence type="inferred from homology"/>
<protein>
    <submittedName>
        <fullName evidence="4">DNA mismatch repair protein</fullName>
    </submittedName>
</protein>
<dbReference type="SUPFAM" id="SSF55874">
    <property type="entry name" value="ATPase domain of HSP90 chaperone/DNA topoisomerase II/histidine kinase"/>
    <property type="match status" value="1"/>
</dbReference>
<gene>
    <name evidence="4" type="ORF">BDV96DRAFT_489891</name>
</gene>
<dbReference type="AlphaFoldDB" id="A0A6A5ZHC9"/>
<dbReference type="SUPFAM" id="SSF118116">
    <property type="entry name" value="DNA mismatch repair protein MutL"/>
    <property type="match status" value="2"/>
</dbReference>
<feature type="compositionally biased region" description="Polar residues" evidence="2">
    <location>
        <begin position="452"/>
        <end position="462"/>
    </location>
</feature>
<dbReference type="InterPro" id="IPR038973">
    <property type="entry name" value="MutL/Mlh/Pms-like"/>
</dbReference>
<dbReference type="InterPro" id="IPR037198">
    <property type="entry name" value="MutL_C_sf"/>
</dbReference>
<dbReference type="EMBL" id="ML977318">
    <property type="protein sequence ID" value="KAF2117791.1"/>
    <property type="molecule type" value="Genomic_DNA"/>
</dbReference>
<feature type="region of interest" description="Disordered" evidence="2">
    <location>
        <begin position="427"/>
        <end position="497"/>
    </location>
</feature>
<feature type="region of interest" description="Disordered" evidence="2">
    <location>
        <begin position="1"/>
        <end position="23"/>
    </location>
</feature>
<dbReference type="GO" id="GO:0140664">
    <property type="term" value="F:ATP-dependent DNA damage sensor activity"/>
    <property type="evidence" value="ECO:0007669"/>
    <property type="project" value="InterPro"/>
</dbReference>
<comment type="similarity">
    <text evidence="1">Belongs to the DNA mismatch repair MutL/HexB family.</text>
</comment>
<accession>A0A6A5ZHC9</accession>
<dbReference type="GO" id="GO:0032300">
    <property type="term" value="C:mismatch repair complex"/>
    <property type="evidence" value="ECO:0007669"/>
    <property type="project" value="InterPro"/>
</dbReference>
<name>A0A6A5ZHC9_9PLEO</name>
<dbReference type="PANTHER" id="PTHR10073:SF47">
    <property type="entry name" value="DNA MISMATCH REPAIR PROTEIN MLH3"/>
    <property type="match status" value="1"/>
</dbReference>
<feature type="domain" description="MutL C-terminal dimerisation" evidence="3">
    <location>
        <begin position="733"/>
        <end position="945"/>
    </location>
</feature>